<dbReference type="NCBIfam" id="TIGR00209">
    <property type="entry name" value="galT_1"/>
    <property type="match status" value="1"/>
</dbReference>
<dbReference type="SUPFAM" id="SSF54197">
    <property type="entry name" value="HIT-like"/>
    <property type="match status" value="2"/>
</dbReference>
<evidence type="ECO:0000313" key="12">
    <source>
        <dbReference type="EMBL" id="VDO87428.1"/>
    </source>
</evidence>
<reference evidence="12 13" key="1">
    <citation type="submission" date="2018-11" db="EMBL/GenBank/DDBJ databases">
        <authorList>
            <consortium name="Pathogen Informatics"/>
        </authorList>
    </citation>
    <scope>NUCLEOTIDE SEQUENCE [LARGE SCALE GENOMIC DNA]</scope>
    <source>
        <strain evidence="12 13">Zambia</strain>
    </source>
</reference>
<evidence type="ECO:0000256" key="7">
    <source>
        <dbReference type="ARBA" id="ARBA00022723"/>
    </source>
</evidence>
<gene>
    <name evidence="12" type="ORF">SMRZ_LOCUS9704</name>
</gene>
<dbReference type="STRING" id="48269.A0A183M0X9"/>
<dbReference type="GO" id="GO:0008270">
    <property type="term" value="F:zinc ion binding"/>
    <property type="evidence" value="ECO:0007669"/>
    <property type="project" value="InterPro"/>
</dbReference>
<dbReference type="FunFam" id="3.30.428.10:FF:000001">
    <property type="entry name" value="Galactose-1-phosphate uridylyltransferase"/>
    <property type="match status" value="1"/>
</dbReference>
<dbReference type="InterPro" id="IPR001937">
    <property type="entry name" value="GalP_UDPtransf1"/>
</dbReference>
<evidence type="ECO:0000256" key="9">
    <source>
        <dbReference type="ARBA" id="ARBA00023144"/>
    </source>
</evidence>
<keyword evidence="6 11" id="KW-0548">Nucleotidyltransferase</keyword>
<dbReference type="InterPro" id="IPR019779">
    <property type="entry name" value="GalP_UDPtransf1_His-AS"/>
</dbReference>
<dbReference type="Pfam" id="PF01087">
    <property type="entry name" value="GalP_UDP_transf"/>
    <property type="match status" value="1"/>
</dbReference>
<evidence type="ECO:0000256" key="6">
    <source>
        <dbReference type="ARBA" id="ARBA00022695"/>
    </source>
</evidence>
<dbReference type="GO" id="GO:0033499">
    <property type="term" value="P:galactose catabolic process via UDP-galactose, Leloir pathway"/>
    <property type="evidence" value="ECO:0007669"/>
    <property type="project" value="TreeGrafter"/>
</dbReference>
<comment type="cofactor">
    <cofactor evidence="2">
        <name>Zn(2+)</name>
        <dbReference type="ChEBI" id="CHEBI:29105"/>
    </cofactor>
</comment>
<dbReference type="EMBL" id="UZAI01004689">
    <property type="protein sequence ID" value="VDO87428.1"/>
    <property type="molecule type" value="Genomic_DNA"/>
</dbReference>
<evidence type="ECO:0000256" key="11">
    <source>
        <dbReference type="RuleBase" id="RU000506"/>
    </source>
</evidence>
<keyword evidence="5 11" id="KW-0808">Transferase</keyword>
<evidence type="ECO:0000256" key="2">
    <source>
        <dbReference type="ARBA" id="ARBA00001947"/>
    </source>
</evidence>
<dbReference type="InterPro" id="IPR005850">
    <property type="entry name" value="GalP_Utransf_C"/>
</dbReference>
<comment type="pathway">
    <text evidence="3 11">Carbohydrate metabolism; galactose metabolism.</text>
</comment>
<dbReference type="Gene3D" id="3.30.428.10">
    <property type="entry name" value="HIT-like"/>
    <property type="match status" value="2"/>
</dbReference>
<keyword evidence="9 11" id="KW-0299">Galactose metabolism</keyword>
<evidence type="ECO:0000256" key="5">
    <source>
        <dbReference type="ARBA" id="ARBA00022679"/>
    </source>
</evidence>
<keyword evidence="13" id="KW-1185">Reference proteome</keyword>
<dbReference type="PANTHER" id="PTHR11943">
    <property type="entry name" value="GALACTOSE-1-PHOSPHATE URIDYLYLTRANSFERASE"/>
    <property type="match status" value="1"/>
</dbReference>
<keyword evidence="10 11" id="KW-0119">Carbohydrate metabolism</keyword>
<organism evidence="12 13">
    <name type="scientific">Schistosoma margrebowiei</name>
    <dbReference type="NCBI Taxonomy" id="48269"/>
    <lineage>
        <taxon>Eukaryota</taxon>
        <taxon>Metazoa</taxon>
        <taxon>Spiralia</taxon>
        <taxon>Lophotrochozoa</taxon>
        <taxon>Platyhelminthes</taxon>
        <taxon>Trematoda</taxon>
        <taxon>Digenea</taxon>
        <taxon>Strigeidida</taxon>
        <taxon>Schistosomatoidea</taxon>
        <taxon>Schistosomatidae</taxon>
        <taxon>Schistosoma</taxon>
    </lineage>
</organism>
<dbReference type="CDD" id="cd22860">
    <property type="entry name" value="PDRG1"/>
    <property type="match status" value="1"/>
</dbReference>
<evidence type="ECO:0000256" key="8">
    <source>
        <dbReference type="ARBA" id="ARBA00022833"/>
    </source>
</evidence>
<dbReference type="PROSITE" id="PS00117">
    <property type="entry name" value="GAL_P_UDP_TRANSF_I"/>
    <property type="match status" value="1"/>
</dbReference>
<sequence>MTSKLTVIIKMDLSVQNKMIKHLEEIEEAGEMVLAKQQECIVYDRNRQKSREAVRKLMQLDSENKQWACLSDQFFLFPSVGLRKAIEEDIEVYDSEIQKLNHQLKEDINWLHELEGKEPLKGFDFGKLTSVNLLFTQFQMTNLLTSGHRRYNPLLDEWIIVSPHRIQRPWEGQMESDDRKPTEVTDVSVKCNKNPLLPGSVRASGLITPNYQSVYTFYNDFPALVNVNCECESVSLTSFRSVEENPLFACAPAQGDCLVTCFHPDSNKTLALMEQREILSVINEWCRITEKYFKMKRFQWLQIFENRGAAVGSSNTHPHCQIWVCGFMPSQVLRLDKNQQNYALQHNGIPLLLDYAMQEIVNMNNCTSDSRIIICSTHWLVIVPWWACWPFETMILPHKRHILWLHELTEDEKYDLASVMQNLLVRYDNLFSTQFPYSMGWYQAPMCSSKGESLEDLKSKYKHWQLHALYLPPLLRSSTVKKFMSGFELLAETQRDLLPETAANMLRETSTIHYTKRTL</sequence>
<protein>
    <recommendedName>
        <fullName evidence="11">Galactose-1-phosphate uridylyltransferase</fullName>
        <ecNumber evidence="11">2.7.7.12</ecNumber>
    </recommendedName>
</protein>
<dbReference type="AlphaFoldDB" id="A0A183M0X9"/>
<accession>A0A183M0X9</accession>
<evidence type="ECO:0000256" key="10">
    <source>
        <dbReference type="ARBA" id="ARBA00023277"/>
    </source>
</evidence>
<dbReference type="Pfam" id="PF02744">
    <property type="entry name" value="GalP_UDP_tr_C"/>
    <property type="match status" value="1"/>
</dbReference>
<keyword evidence="8" id="KW-0862">Zinc</keyword>
<comment type="similarity">
    <text evidence="4 11">Belongs to the galactose-1-phosphate uridylyltransferase type 1 family.</text>
</comment>
<dbReference type="InterPro" id="IPR005849">
    <property type="entry name" value="GalP_Utransf_N"/>
</dbReference>
<dbReference type="EC" id="2.7.7.12" evidence="11"/>
<dbReference type="PANTHER" id="PTHR11943:SF1">
    <property type="entry name" value="GALACTOSE-1-PHOSPHATE URIDYLYLTRANSFERASE"/>
    <property type="match status" value="1"/>
</dbReference>
<dbReference type="GO" id="GO:0005737">
    <property type="term" value="C:cytoplasm"/>
    <property type="evidence" value="ECO:0007669"/>
    <property type="project" value="TreeGrafter"/>
</dbReference>
<keyword evidence="7 11" id="KW-0479">Metal-binding</keyword>
<dbReference type="Proteomes" id="UP000277204">
    <property type="component" value="Unassembled WGS sequence"/>
</dbReference>
<dbReference type="GO" id="GO:0008108">
    <property type="term" value="F:UDP-glucose:hexose-1-phosphate uridylyltransferase activity"/>
    <property type="evidence" value="ECO:0007669"/>
    <property type="project" value="UniProtKB-EC"/>
</dbReference>
<evidence type="ECO:0000256" key="3">
    <source>
        <dbReference type="ARBA" id="ARBA00004947"/>
    </source>
</evidence>
<dbReference type="InterPro" id="IPR036265">
    <property type="entry name" value="HIT-like_sf"/>
</dbReference>
<evidence type="ECO:0000313" key="13">
    <source>
        <dbReference type="Proteomes" id="UP000277204"/>
    </source>
</evidence>
<dbReference type="UniPathway" id="UPA00214"/>
<evidence type="ECO:0000256" key="1">
    <source>
        <dbReference type="ARBA" id="ARBA00001107"/>
    </source>
</evidence>
<proteinExistence type="inferred from homology"/>
<evidence type="ECO:0000256" key="4">
    <source>
        <dbReference type="ARBA" id="ARBA00010951"/>
    </source>
</evidence>
<dbReference type="CDD" id="cd00608">
    <property type="entry name" value="GalT"/>
    <property type="match status" value="1"/>
</dbReference>
<comment type="catalytic activity">
    <reaction evidence="1 11">
        <text>alpha-D-galactose 1-phosphate + UDP-alpha-D-glucose = alpha-D-glucose 1-phosphate + UDP-alpha-D-galactose</text>
        <dbReference type="Rhea" id="RHEA:13989"/>
        <dbReference type="ChEBI" id="CHEBI:58336"/>
        <dbReference type="ChEBI" id="CHEBI:58601"/>
        <dbReference type="ChEBI" id="CHEBI:58885"/>
        <dbReference type="ChEBI" id="CHEBI:66914"/>
        <dbReference type="EC" id="2.7.7.12"/>
    </reaction>
</comment>
<name>A0A183M0X9_9TREM</name>